<comment type="cofactor">
    <cofactor evidence="1">
        <name>FMN</name>
        <dbReference type="ChEBI" id="CHEBI:58210"/>
    </cofactor>
</comment>
<gene>
    <name evidence="5" type="ORF">H7344_16265</name>
    <name evidence="6" type="ORF">H7344_17405</name>
</gene>
<evidence type="ECO:0000256" key="3">
    <source>
        <dbReference type="ARBA" id="ARBA00024042"/>
    </source>
</evidence>
<dbReference type="RefSeq" id="WP_186347062.1">
    <property type="nucleotide sequence ID" value="NZ_BMMR01000007.1"/>
</dbReference>
<reference evidence="6 7" key="1">
    <citation type="submission" date="2020-08" db="EMBL/GenBank/DDBJ databases">
        <title>novel species in genus Nocardioides.</title>
        <authorList>
            <person name="Zhang G."/>
        </authorList>
    </citation>
    <scope>NUCLEOTIDE SEQUENCE [LARGE SCALE GENOMIC DNA]</scope>
    <source>
        <strain evidence="6 7">SC8A-24</strain>
    </source>
</reference>
<keyword evidence="2" id="KW-0560">Oxidoreductase</keyword>
<evidence type="ECO:0000256" key="2">
    <source>
        <dbReference type="ARBA" id="ARBA00023002"/>
    </source>
</evidence>
<dbReference type="PIRSF" id="PIRSF000138">
    <property type="entry name" value="Al-hdrx_acd_dh"/>
    <property type="match status" value="1"/>
</dbReference>
<organism evidence="6 7">
    <name type="scientific">Nocardioides deserti</name>
    <dbReference type="NCBI Taxonomy" id="1588644"/>
    <lineage>
        <taxon>Bacteria</taxon>
        <taxon>Bacillati</taxon>
        <taxon>Actinomycetota</taxon>
        <taxon>Actinomycetes</taxon>
        <taxon>Propionibacteriales</taxon>
        <taxon>Nocardioidaceae</taxon>
        <taxon>Nocardioides</taxon>
    </lineage>
</organism>
<dbReference type="PROSITE" id="PS51349">
    <property type="entry name" value="FMN_HYDROXY_ACID_DH_2"/>
    <property type="match status" value="1"/>
</dbReference>
<accession>A0ABR6UCA6</accession>
<dbReference type="Pfam" id="PF01070">
    <property type="entry name" value="FMN_dh"/>
    <property type="match status" value="1"/>
</dbReference>
<dbReference type="Gene3D" id="3.20.20.70">
    <property type="entry name" value="Aldolase class I"/>
    <property type="match status" value="1"/>
</dbReference>
<dbReference type="InterPro" id="IPR000262">
    <property type="entry name" value="FMN-dep_DH"/>
</dbReference>
<dbReference type="InterPro" id="IPR008259">
    <property type="entry name" value="FMN_hydac_DH_AS"/>
</dbReference>
<comment type="caution">
    <text evidence="6">The sequence shown here is derived from an EMBL/GenBank/DDBJ whole genome shotgun (WGS) entry which is preliminary data.</text>
</comment>
<evidence type="ECO:0000313" key="5">
    <source>
        <dbReference type="EMBL" id="MBC2961856.1"/>
    </source>
</evidence>
<keyword evidence="7" id="KW-1185">Reference proteome</keyword>
<feature type="domain" description="FMN hydroxy acid dehydrogenase" evidence="4">
    <location>
        <begin position="1"/>
        <end position="345"/>
    </location>
</feature>
<evidence type="ECO:0000259" key="4">
    <source>
        <dbReference type="PROSITE" id="PS51349"/>
    </source>
</evidence>
<evidence type="ECO:0000256" key="1">
    <source>
        <dbReference type="ARBA" id="ARBA00001917"/>
    </source>
</evidence>
<dbReference type="InterPro" id="IPR013785">
    <property type="entry name" value="Aldolase_TIM"/>
</dbReference>
<dbReference type="InterPro" id="IPR037396">
    <property type="entry name" value="FMN_HAD"/>
</dbReference>
<proteinExistence type="inferred from homology"/>
<name>A0ABR6UCA6_9ACTN</name>
<dbReference type="CDD" id="cd02809">
    <property type="entry name" value="alpha_hydroxyacid_oxid_FMN"/>
    <property type="match status" value="1"/>
</dbReference>
<sequence>MTTWLAGLEERARAVLPAPVLEYVAQGARESVSTAEAVASWSAFRFLPHVMRDVTDVDPGVELLGRRTELPWGVAPTTLQRVVHPDGELAMARATAAASGLLVVSSNAGTPFAEIGATGVRWWLQAYLPADRTLAEPMLAGAVEAGAEAVVLTVDTPVVGTKYAVGESIWATVDPALVRVNFGPGHEERPGADKATDLGPHDLDWLRESTGLPVVVKGVLRPDDARRCVDAGASAVWVSNHGGRQLDRAVPTAAALPDVVDAVGADAQVYVDGGVRSGLDVLAALASGADAVFLGRPPVWALAEGEAGVARLHAELLAETVEALRLAGCRRVADTRDLLAAPALPAT</sequence>
<protein>
    <submittedName>
        <fullName evidence="6">Alpha-hydroxy-acid oxidizing protein</fullName>
    </submittedName>
</protein>
<dbReference type="Proteomes" id="UP000604001">
    <property type="component" value="Unassembled WGS sequence"/>
</dbReference>
<dbReference type="PROSITE" id="PS00557">
    <property type="entry name" value="FMN_HYDROXY_ACID_DH_1"/>
    <property type="match status" value="1"/>
</dbReference>
<dbReference type="InterPro" id="IPR012133">
    <property type="entry name" value="Alpha-hydoxy_acid_DH_FMN"/>
</dbReference>
<dbReference type="PANTHER" id="PTHR10578">
    <property type="entry name" value="S -2-HYDROXY-ACID OXIDASE-RELATED"/>
    <property type="match status" value="1"/>
</dbReference>
<comment type="similarity">
    <text evidence="3">Belongs to the FMN-dependent alpha-hydroxy acid dehydrogenase family.</text>
</comment>
<evidence type="ECO:0000313" key="6">
    <source>
        <dbReference type="EMBL" id="MBC2962072.1"/>
    </source>
</evidence>
<evidence type="ECO:0000313" key="7">
    <source>
        <dbReference type="Proteomes" id="UP000604001"/>
    </source>
</evidence>
<dbReference type="EMBL" id="JACMYC010000015">
    <property type="protein sequence ID" value="MBC2962072.1"/>
    <property type="molecule type" value="Genomic_DNA"/>
</dbReference>
<dbReference type="SUPFAM" id="SSF51395">
    <property type="entry name" value="FMN-linked oxidoreductases"/>
    <property type="match status" value="1"/>
</dbReference>
<dbReference type="EMBL" id="JACMYC010000012">
    <property type="protein sequence ID" value="MBC2961856.1"/>
    <property type="molecule type" value="Genomic_DNA"/>
</dbReference>
<dbReference type="PANTHER" id="PTHR10578:SF143">
    <property type="entry name" value="FMN-DEPENDENT ALPHA-HYDROXY ACID DEHYDROGENASE PB1A11.03"/>
    <property type="match status" value="1"/>
</dbReference>